<dbReference type="EMBL" id="GU942990">
    <property type="protein sequence ID" value="ADD93630.1"/>
    <property type="molecule type" value="Genomic_DNA"/>
</dbReference>
<reference evidence="8" key="1">
    <citation type="journal article" date="2010" name="ISME J.">
        <title>Metagenome of the Mediterranean deep chlorophyll maximum studied by direct and fosmid library 454 pyrosequencing.</title>
        <authorList>
            <person name="Ghai R."/>
            <person name="Martin-Cuadrado A.B."/>
            <person name="Molto A.G."/>
            <person name="Heredia I.G."/>
            <person name="Cabrera R."/>
            <person name="Martin J."/>
            <person name="Verdu M."/>
            <person name="Deschamps P."/>
            <person name="Moreira D."/>
            <person name="Lopez-Garcia P."/>
            <person name="Mira A."/>
            <person name="Rodriguez-Valera F."/>
        </authorList>
    </citation>
    <scope>NUCLEOTIDE SEQUENCE</scope>
</reference>
<proteinExistence type="inferred from homology"/>
<protein>
    <recommendedName>
        <fullName evidence="9">Ferric uptake regulation protein</fullName>
    </recommendedName>
</protein>
<feature type="binding site" evidence="7">
    <location>
        <position position="45"/>
    </location>
    <ligand>
        <name>Zn(2+)</name>
        <dbReference type="ChEBI" id="CHEBI:29105"/>
    </ligand>
</feature>
<feature type="binding site" evidence="7">
    <location>
        <position position="42"/>
    </location>
    <ligand>
        <name>Zn(2+)</name>
        <dbReference type="ChEBI" id="CHEBI:29105"/>
    </ligand>
</feature>
<keyword evidence="7" id="KW-0479">Metal-binding</keyword>
<dbReference type="PANTHER" id="PTHR33202:SF6">
    <property type="entry name" value="ZINC UPTAKE REGULATION PROTEIN"/>
    <property type="match status" value="1"/>
</dbReference>
<keyword evidence="2" id="KW-0678">Repressor</keyword>
<dbReference type="GO" id="GO:0003700">
    <property type="term" value="F:DNA-binding transcription factor activity"/>
    <property type="evidence" value="ECO:0007669"/>
    <property type="project" value="InterPro"/>
</dbReference>
<evidence type="ECO:0000256" key="3">
    <source>
        <dbReference type="ARBA" id="ARBA00022833"/>
    </source>
</evidence>
<dbReference type="AlphaFoldDB" id="D6PD29"/>
<keyword evidence="3 7" id="KW-0862">Zinc</keyword>
<evidence type="ECO:0000256" key="4">
    <source>
        <dbReference type="ARBA" id="ARBA00023015"/>
    </source>
</evidence>
<dbReference type="InterPro" id="IPR002481">
    <property type="entry name" value="FUR"/>
</dbReference>
<evidence type="ECO:0000256" key="2">
    <source>
        <dbReference type="ARBA" id="ARBA00022491"/>
    </source>
</evidence>
<dbReference type="Gene3D" id="1.10.10.10">
    <property type="entry name" value="Winged helix-like DNA-binding domain superfamily/Winged helix DNA-binding domain"/>
    <property type="match status" value="1"/>
</dbReference>
<keyword evidence="6" id="KW-0804">Transcription</keyword>
<dbReference type="GO" id="GO:0000976">
    <property type="term" value="F:transcription cis-regulatory region binding"/>
    <property type="evidence" value="ECO:0007669"/>
    <property type="project" value="TreeGrafter"/>
</dbReference>
<dbReference type="GO" id="GO:0005829">
    <property type="term" value="C:cytosol"/>
    <property type="evidence" value="ECO:0007669"/>
    <property type="project" value="TreeGrafter"/>
</dbReference>
<organism evidence="8">
    <name type="scientific">uncultured marine bacterium MedDCM-OCT-S04-C448</name>
    <dbReference type="NCBI Taxonomy" id="743057"/>
    <lineage>
        <taxon>Bacteria</taxon>
        <taxon>environmental samples</taxon>
    </lineage>
</organism>
<keyword evidence="5" id="KW-0238">DNA-binding</keyword>
<dbReference type="SUPFAM" id="SSF46785">
    <property type="entry name" value="Winged helix' DNA-binding domain"/>
    <property type="match status" value="1"/>
</dbReference>
<evidence type="ECO:0000256" key="5">
    <source>
        <dbReference type="ARBA" id="ARBA00023125"/>
    </source>
</evidence>
<comment type="cofactor">
    <cofactor evidence="7">
        <name>Zn(2+)</name>
        <dbReference type="ChEBI" id="CHEBI:29105"/>
    </cofactor>
    <text evidence="7">Binds 1 zinc ion per subunit.</text>
</comment>
<accession>D6PD29</accession>
<keyword evidence="4" id="KW-0805">Transcription regulation</keyword>
<name>D6PD29_9BACT</name>
<evidence type="ECO:0000256" key="1">
    <source>
        <dbReference type="ARBA" id="ARBA00007957"/>
    </source>
</evidence>
<comment type="similarity">
    <text evidence="1">Belongs to the Fur family.</text>
</comment>
<evidence type="ECO:0008006" key="9">
    <source>
        <dbReference type="Google" id="ProtNLM"/>
    </source>
</evidence>
<dbReference type="Gene3D" id="3.30.1490.190">
    <property type="match status" value="1"/>
</dbReference>
<feature type="binding site" evidence="7">
    <location>
        <position position="85"/>
    </location>
    <ligand>
        <name>Zn(2+)</name>
        <dbReference type="ChEBI" id="CHEBI:29105"/>
    </ligand>
</feature>
<dbReference type="Pfam" id="PF01475">
    <property type="entry name" value="FUR"/>
    <property type="match status" value="1"/>
</dbReference>
<evidence type="ECO:0000256" key="6">
    <source>
        <dbReference type="ARBA" id="ARBA00023163"/>
    </source>
</evidence>
<dbReference type="GO" id="GO:0045892">
    <property type="term" value="P:negative regulation of DNA-templated transcription"/>
    <property type="evidence" value="ECO:0007669"/>
    <property type="project" value="TreeGrafter"/>
</dbReference>
<dbReference type="InterPro" id="IPR036388">
    <property type="entry name" value="WH-like_DNA-bd_sf"/>
</dbReference>
<sequence length="89" mass="9862">MVAYRALDFLINLGLVHRLNSLNAFVACMAVGEDHTAQFLICRQCKNVGELNSNRVSERIEKDAVEAGFQVDQQLVEIIGICYECAESG</sequence>
<dbReference type="PANTHER" id="PTHR33202">
    <property type="entry name" value="ZINC UPTAKE REGULATION PROTEIN"/>
    <property type="match status" value="1"/>
</dbReference>
<evidence type="ECO:0000256" key="7">
    <source>
        <dbReference type="PIRSR" id="PIRSR602481-1"/>
    </source>
</evidence>
<feature type="binding site" evidence="7">
    <location>
        <position position="82"/>
    </location>
    <ligand>
        <name>Zn(2+)</name>
        <dbReference type="ChEBI" id="CHEBI:29105"/>
    </ligand>
</feature>
<dbReference type="GO" id="GO:0008270">
    <property type="term" value="F:zinc ion binding"/>
    <property type="evidence" value="ECO:0007669"/>
    <property type="project" value="TreeGrafter"/>
</dbReference>
<dbReference type="InterPro" id="IPR043135">
    <property type="entry name" value="Fur_C"/>
</dbReference>
<dbReference type="GO" id="GO:1900376">
    <property type="term" value="P:regulation of secondary metabolite biosynthetic process"/>
    <property type="evidence" value="ECO:0007669"/>
    <property type="project" value="TreeGrafter"/>
</dbReference>
<dbReference type="InterPro" id="IPR036390">
    <property type="entry name" value="WH_DNA-bd_sf"/>
</dbReference>
<evidence type="ECO:0000313" key="8">
    <source>
        <dbReference type="EMBL" id="ADD93630.1"/>
    </source>
</evidence>